<dbReference type="InterPro" id="IPR051609">
    <property type="entry name" value="NmrA/Isoflavone_reductase-like"/>
</dbReference>
<sequence>MAPFKSVAVAGKGQLGNFVVSELVNAGFQVTILTRSSSKLEDVPAGVNAAEVDYDSVSSIADALRGHDVLIATLAMDAISVQYNLLNAAIEAGVKRFIPSEYSGITLHPTTASLPPLAPVMDVQKAVKLAAEEGKIEYTIIAPGGFLNLMFNQPILLDWEHHVVYLYDGGDSKVSVSRLSTIAKAIRAVLEKGDEYKNKTVKVHDGTVTQRQLLAIAREEQPGVAWNETFVDVDAMVEDALKKLAEGQGTPEIVGGMMVGKSMSKVEPLAWSENELENARLGLRVN</sequence>
<keyword evidence="6" id="KW-1185">Reference proteome</keyword>
<dbReference type="AlphaFoldDB" id="A0A6A5Z626"/>
<gene>
    <name evidence="5" type="ORF">BDV96DRAFT_101420</name>
</gene>
<dbReference type="Gene3D" id="3.90.25.10">
    <property type="entry name" value="UDP-galactose 4-epimerase, domain 1"/>
    <property type="match status" value="1"/>
</dbReference>
<keyword evidence="2" id="KW-0521">NADP</keyword>
<evidence type="ECO:0000313" key="6">
    <source>
        <dbReference type="Proteomes" id="UP000799770"/>
    </source>
</evidence>
<dbReference type="InterPro" id="IPR016040">
    <property type="entry name" value="NAD(P)-bd_dom"/>
</dbReference>
<name>A0A6A5Z626_9PLEO</name>
<dbReference type="Pfam" id="PF13460">
    <property type="entry name" value="NAD_binding_10"/>
    <property type="match status" value="1"/>
</dbReference>
<evidence type="ECO:0000256" key="1">
    <source>
        <dbReference type="ARBA" id="ARBA00005725"/>
    </source>
</evidence>
<evidence type="ECO:0000256" key="2">
    <source>
        <dbReference type="ARBA" id="ARBA00022857"/>
    </source>
</evidence>
<dbReference type="Gene3D" id="3.40.50.720">
    <property type="entry name" value="NAD(P)-binding Rossmann-like Domain"/>
    <property type="match status" value="1"/>
</dbReference>
<dbReference type="InterPro" id="IPR045312">
    <property type="entry name" value="PCBER-like"/>
</dbReference>
<dbReference type="PANTHER" id="PTHR47706">
    <property type="entry name" value="NMRA-LIKE FAMILY PROTEIN"/>
    <property type="match status" value="1"/>
</dbReference>
<dbReference type="PANTHER" id="PTHR47706:SF1">
    <property type="entry name" value="CIPA-LIKE, PUTATIVE (AFU_ORTHOLOGUE AFUA_1G12460)-RELATED"/>
    <property type="match status" value="1"/>
</dbReference>
<dbReference type="SUPFAM" id="SSF51735">
    <property type="entry name" value="NAD(P)-binding Rossmann-fold domains"/>
    <property type="match status" value="1"/>
</dbReference>
<dbReference type="CDD" id="cd05259">
    <property type="entry name" value="PCBER_SDR_a"/>
    <property type="match status" value="1"/>
</dbReference>
<comment type="similarity">
    <text evidence="1">Belongs to the NmrA-type oxidoreductase family. Isoflavone reductase subfamily.</text>
</comment>
<dbReference type="Proteomes" id="UP000799770">
    <property type="component" value="Unassembled WGS sequence"/>
</dbReference>
<evidence type="ECO:0000259" key="4">
    <source>
        <dbReference type="Pfam" id="PF13460"/>
    </source>
</evidence>
<accession>A0A6A5Z626</accession>
<feature type="domain" description="NAD(P)-binding" evidence="4">
    <location>
        <begin position="11"/>
        <end position="148"/>
    </location>
</feature>
<organism evidence="5 6">
    <name type="scientific">Lophiotrema nucula</name>
    <dbReference type="NCBI Taxonomy" id="690887"/>
    <lineage>
        <taxon>Eukaryota</taxon>
        <taxon>Fungi</taxon>
        <taxon>Dikarya</taxon>
        <taxon>Ascomycota</taxon>
        <taxon>Pezizomycotina</taxon>
        <taxon>Dothideomycetes</taxon>
        <taxon>Pleosporomycetidae</taxon>
        <taxon>Pleosporales</taxon>
        <taxon>Lophiotremataceae</taxon>
        <taxon>Lophiotrema</taxon>
    </lineage>
</organism>
<dbReference type="OrthoDB" id="9974981at2759"/>
<dbReference type="InterPro" id="IPR036291">
    <property type="entry name" value="NAD(P)-bd_dom_sf"/>
</dbReference>
<evidence type="ECO:0000256" key="3">
    <source>
        <dbReference type="ARBA" id="ARBA00023002"/>
    </source>
</evidence>
<protein>
    <recommendedName>
        <fullName evidence="4">NAD(P)-binding domain-containing protein</fullName>
    </recommendedName>
</protein>
<proteinExistence type="inferred from homology"/>
<dbReference type="EMBL" id="ML977325">
    <property type="protein sequence ID" value="KAF2114576.1"/>
    <property type="molecule type" value="Genomic_DNA"/>
</dbReference>
<evidence type="ECO:0000313" key="5">
    <source>
        <dbReference type="EMBL" id="KAF2114576.1"/>
    </source>
</evidence>
<reference evidence="5" key="1">
    <citation type="journal article" date="2020" name="Stud. Mycol.">
        <title>101 Dothideomycetes genomes: a test case for predicting lifestyles and emergence of pathogens.</title>
        <authorList>
            <person name="Haridas S."/>
            <person name="Albert R."/>
            <person name="Binder M."/>
            <person name="Bloem J."/>
            <person name="Labutti K."/>
            <person name="Salamov A."/>
            <person name="Andreopoulos B."/>
            <person name="Baker S."/>
            <person name="Barry K."/>
            <person name="Bills G."/>
            <person name="Bluhm B."/>
            <person name="Cannon C."/>
            <person name="Castanera R."/>
            <person name="Culley D."/>
            <person name="Daum C."/>
            <person name="Ezra D."/>
            <person name="Gonzalez J."/>
            <person name="Henrissat B."/>
            <person name="Kuo A."/>
            <person name="Liang C."/>
            <person name="Lipzen A."/>
            <person name="Lutzoni F."/>
            <person name="Magnuson J."/>
            <person name="Mondo S."/>
            <person name="Nolan M."/>
            <person name="Ohm R."/>
            <person name="Pangilinan J."/>
            <person name="Park H.-J."/>
            <person name="Ramirez L."/>
            <person name="Alfaro M."/>
            <person name="Sun H."/>
            <person name="Tritt A."/>
            <person name="Yoshinaga Y."/>
            <person name="Zwiers L.-H."/>
            <person name="Turgeon B."/>
            <person name="Goodwin S."/>
            <person name="Spatafora J."/>
            <person name="Crous P."/>
            <person name="Grigoriev I."/>
        </authorList>
    </citation>
    <scope>NUCLEOTIDE SEQUENCE</scope>
    <source>
        <strain evidence="5">CBS 627.86</strain>
    </source>
</reference>
<dbReference type="GO" id="GO:0016491">
    <property type="term" value="F:oxidoreductase activity"/>
    <property type="evidence" value="ECO:0007669"/>
    <property type="project" value="UniProtKB-KW"/>
</dbReference>
<keyword evidence="3" id="KW-0560">Oxidoreductase</keyword>